<dbReference type="GO" id="GO:0016810">
    <property type="term" value="F:hydrolase activity, acting on carbon-nitrogen (but not peptide) bonds"/>
    <property type="evidence" value="ECO:0007669"/>
    <property type="project" value="InterPro"/>
</dbReference>
<dbReference type="SUPFAM" id="SSF88713">
    <property type="entry name" value="Glycoside hydrolase/deacetylase"/>
    <property type="match status" value="1"/>
</dbReference>
<dbReference type="AlphaFoldDB" id="A0A518CLU7"/>
<evidence type="ECO:0000313" key="2">
    <source>
        <dbReference type="EMBL" id="QDU80195.1"/>
    </source>
</evidence>
<dbReference type="Gene3D" id="3.20.20.370">
    <property type="entry name" value="Glycoside hydrolase/deacetylase"/>
    <property type="match status" value="1"/>
</dbReference>
<evidence type="ECO:0000259" key="1">
    <source>
        <dbReference type="Pfam" id="PF01522"/>
    </source>
</evidence>
<dbReference type="InterPro" id="IPR002509">
    <property type="entry name" value="NODB_dom"/>
</dbReference>
<dbReference type="EMBL" id="CP036281">
    <property type="protein sequence ID" value="QDU80195.1"/>
    <property type="molecule type" value="Genomic_DNA"/>
</dbReference>
<name>A0A518CLU7_9PLAN</name>
<sequence>MNSPLSRRLFLEQSGLALMVAGGLSAFSRPLAAAESPAKKAQIAITLDLEMSRMYPTRDEMEWDFQKGNLNDETKAYSLKAAQIASESGGLIHYFCVGRVLEQENIDWLKEIHELGHPIGNHTYDHVYVLAKKPEETQFRFQRSPWLIEGMTTEQIIRTNIRKTTLAMEQRLGFKPNGFRTPGGFYTGLEGREDIQQMLLDEGFSWVSSKYPSTKSYNPADMPKQDIFDELIATQEAAQPFVYPTGLIEIPMSPTGDVGAFRSGFWNRDAFLEYVELAVNWAIENQAVFDFLAHPSIMYVEDPNFETIKLICDLVNNSNGKAEIVSLSTIAERVQ</sequence>
<dbReference type="GO" id="GO:0005975">
    <property type="term" value="P:carbohydrate metabolic process"/>
    <property type="evidence" value="ECO:0007669"/>
    <property type="project" value="InterPro"/>
</dbReference>
<accession>A0A518CLU7</accession>
<protein>
    <submittedName>
        <fullName evidence="2">Polysaccharide deacetylase</fullName>
    </submittedName>
</protein>
<evidence type="ECO:0000313" key="3">
    <source>
        <dbReference type="Proteomes" id="UP000317178"/>
    </source>
</evidence>
<dbReference type="OrthoDB" id="9806342at2"/>
<dbReference type="KEGG" id="plon:Pla110_19190"/>
<dbReference type="RefSeq" id="WP_144995389.1">
    <property type="nucleotide sequence ID" value="NZ_CP036281.1"/>
</dbReference>
<reference evidence="2 3" key="1">
    <citation type="submission" date="2019-02" db="EMBL/GenBank/DDBJ databases">
        <title>Deep-cultivation of Planctomycetes and their phenomic and genomic characterization uncovers novel biology.</title>
        <authorList>
            <person name="Wiegand S."/>
            <person name="Jogler M."/>
            <person name="Boedeker C."/>
            <person name="Pinto D."/>
            <person name="Vollmers J."/>
            <person name="Rivas-Marin E."/>
            <person name="Kohn T."/>
            <person name="Peeters S.H."/>
            <person name="Heuer A."/>
            <person name="Rast P."/>
            <person name="Oberbeckmann S."/>
            <person name="Bunk B."/>
            <person name="Jeske O."/>
            <person name="Meyerdierks A."/>
            <person name="Storesund J.E."/>
            <person name="Kallscheuer N."/>
            <person name="Luecker S."/>
            <person name="Lage O.M."/>
            <person name="Pohl T."/>
            <person name="Merkel B.J."/>
            <person name="Hornburger P."/>
            <person name="Mueller R.-W."/>
            <person name="Bruemmer F."/>
            <person name="Labrenz M."/>
            <person name="Spormann A.M."/>
            <person name="Op den Camp H."/>
            <person name="Overmann J."/>
            <person name="Amann R."/>
            <person name="Jetten M.S.M."/>
            <person name="Mascher T."/>
            <person name="Medema M.H."/>
            <person name="Devos D.P."/>
            <person name="Kaster A.-K."/>
            <person name="Ovreas L."/>
            <person name="Rohde M."/>
            <person name="Galperin M.Y."/>
            <person name="Jogler C."/>
        </authorList>
    </citation>
    <scope>NUCLEOTIDE SEQUENCE [LARGE SCALE GENOMIC DNA]</scope>
    <source>
        <strain evidence="2 3">Pla110</strain>
    </source>
</reference>
<keyword evidence="3" id="KW-1185">Reference proteome</keyword>
<gene>
    <name evidence="2" type="ORF">Pla110_19190</name>
</gene>
<dbReference type="InterPro" id="IPR011330">
    <property type="entry name" value="Glyco_hydro/deAcase_b/a-brl"/>
</dbReference>
<dbReference type="Pfam" id="PF01522">
    <property type="entry name" value="Polysacc_deac_1"/>
    <property type="match status" value="1"/>
</dbReference>
<dbReference type="InterPro" id="IPR006311">
    <property type="entry name" value="TAT_signal"/>
</dbReference>
<dbReference type="Proteomes" id="UP000317178">
    <property type="component" value="Chromosome"/>
</dbReference>
<feature type="domain" description="NodB homology" evidence="1">
    <location>
        <begin position="92"/>
        <end position="187"/>
    </location>
</feature>
<proteinExistence type="predicted"/>
<dbReference type="PROSITE" id="PS51318">
    <property type="entry name" value="TAT"/>
    <property type="match status" value="1"/>
</dbReference>
<organism evidence="2 3">
    <name type="scientific">Polystyrenella longa</name>
    <dbReference type="NCBI Taxonomy" id="2528007"/>
    <lineage>
        <taxon>Bacteria</taxon>
        <taxon>Pseudomonadati</taxon>
        <taxon>Planctomycetota</taxon>
        <taxon>Planctomycetia</taxon>
        <taxon>Planctomycetales</taxon>
        <taxon>Planctomycetaceae</taxon>
        <taxon>Polystyrenella</taxon>
    </lineage>
</organism>